<feature type="domain" description="Beta-lactamase-related" evidence="2">
    <location>
        <begin position="213"/>
        <end position="531"/>
    </location>
</feature>
<gene>
    <name evidence="3" type="ORF">IP92_04470</name>
</gene>
<dbReference type="RefSeq" id="WP_229418918.1">
    <property type="nucleotide sequence ID" value="NZ_CP046904.1"/>
</dbReference>
<evidence type="ECO:0000256" key="1">
    <source>
        <dbReference type="SAM" id="SignalP"/>
    </source>
</evidence>
<comment type="caution">
    <text evidence="3">The sequence shown here is derived from an EMBL/GenBank/DDBJ whole genome shotgun (WGS) entry which is preliminary data.</text>
</comment>
<organism evidence="3 4">
    <name type="scientific">Pseudoduganella flava</name>
    <dbReference type="NCBI Taxonomy" id="871742"/>
    <lineage>
        <taxon>Bacteria</taxon>
        <taxon>Pseudomonadati</taxon>
        <taxon>Pseudomonadota</taxon>
        <taxon>Betaproteobacteria</taxon>
        <taxon>Burkholderiales</taxon>
        <taxon>Oxalobacteraceae</taxon>
        <taxon>Telluria group</taxon>
        <taxon>Pseudoduganella</taxon>
    </lineage>
</organism>
<proteinExistence type="predicted"/>
<dbReference type="PANTHER" id="PTHR43283">
    <property type="entry name" value="BETA-LACTAMASE-RELATED"/>
    <property type="match status" value="1"/>
</dbReference>
<accession>A0A562PJX8</accession>
<dbReference type="Gene3D" id="3.40.710.10">
    <property type="entry name" value="DD-peptidase/beta-lactamase superfamily"/>
    <property type="match status" value="1"/>
</dbReference>
<dbReference type="InterPro" id="IPR001466">
    <property type="entry name" value="Beta-lactam-related"/>
</dbReference>
<dbReference type="AlphaFoldDB" id="A0A562PJX8"/>
<evidence type="ECO:0000313" key="4">
    <source>
        <dbReference type="Proteomes" id="UP000315112"/>
    </source>
</evidence>
<feature type="chain" id="PRO_5022137845" evidence="1">
    <location>
        <begin position="24"/>
        <end position="557"/>
    </location>
</feature>
<keyword evidence="1" id="KW-0732">Signal</keyword>
<reference evidence="3 4" key="1">
    <citation type="journal article" date="2015" name="Stand. Genomic Sci.">
        <title>Genomic Encyclopedia of Bacterial and Archaeal Type Strains, Phase III: the genomes of soil and plant-associated and newly described type strains.</title>
        <authorList>
            <person name="Whitman W.B."/>
            <person name="Woyke T."/>
            <person name="Klenk H.P."/>
            <person name="Zhou Y."/>
            <person name="Lilburn T.G."/>
            <person name="Beck B.J."/>
            <person name="De Vos P."/>
            <person name="Vandamme P."/>
            <person name="Eisen J.A."/>
            <person name="Garrity G."/>
            <person name="Hugenholtz P."/>
            <person name="Kyrpides N.C."/>
        </authorList>
    </citation>
    <scope>NUCLEOTIDE SEQUENCE [LARGE SCALE GENOMIC DNA]</scope>
    <source>
        <strain evidence="3 4">CGMCC 1.10685</strain>
    </source>
</reference>
<feature type="signal peptide" evidence="1">
    <location>
        <begin position="1"/>
        <end position="23"/>
    </location>
</feature>
<dbReference type="PANTHER" id="PTHR43283:SF18">
    <property type="match status" value="1"/>
</dbReference>
<dbReference type="SUPFAM" id="SSF56601">
    <property type="entry name" value="beta-lactamase/transpeptidase-like"/>
    <property type="match status" value="1"/>
</dbReference>
<evidence type="ECO:0000313" key="3">
    <source>
        <dbReference type="EMBL" id="TWI44520.1"/>
    </source>
</evidence>
<dbReference type="Pfam" id="PF20329">
    <property type="entry name" value="DUF6624"/>
    <property type="match status" value="1"/>
</dbReference>
<protein>
    <submittedName>
        <fullName evidence="3">CubicO group peptidase (Beta-lactamase class C family)</fullName>
    </submittedName>
</protein>
<sequence>MLKALIAAAPLLAALLASLPAAAADVPTHPELRDELLRMRVEDQRVRTAPAPDPAEWTRIDAANLRRLKEIVARHGWPTASMVGGDGASAAWLLAQHADRDPAFQREVLSHIEKLMPTGEAGRKDYAYLYDRVHTPQRYGTQGTCVDATRWAPREIEDPANVDRRRADVGLPPMAEYVKIIAPHCAEMAPAVTQAVKLPPIDPAAIEKAAVDAQRAAGARGLALAVIDAGQPVLVRTWGERNAKGDKLDTSTVMYGASLTKTVFAYTAMQLVDEGKLLLDQPIAAYLPQPLPRYGNLPAYGHWGDLAGDERWRRITPRMVLTHATGFANFAFDEPDGKLRIHFEPGSRYAYSGEGIILLQFALEKGLGLNVGAEMQRRVFDRFGMKDTAMMWRPAFAANLADGWTIDGKIEPHDERSRVRAAGSMDTTIADMARFAAGLVRGEGLSPAAYAEMLKPQLPIRTRSQFPTLQDEAPANEHVPNLAAGLGVVTFAGPQGPGFFKGGHNESTGNMLVCLAVMRRCVVLLSNDVRAEAAFPAIVRAALGETGMPWQWEYGKR</sequence>
<dbReference type="Proteomes" id="UP000315112">
    <property type="component" value="Unassembled WGS sequence"/>
</dbReference>
<evidence type="ECO:0000259" key="2">
    <source>
        <dbReference type="Pfam" id="PF00144"/>
    </source>
</evidence>
<name>A0A562PJX8_9BURK</name>
<dbReference type="EMBL" id="VLKW01000009">
    <property type="protein sequence ID" value="TWI44520.1"/>
    <property type="molecule type" value="Genomic_DNA"/>
</dbReference>
<dbReference type="InterPro" id="IPR046732">
    <property type="entry name" value="DUF6624"/>
</dbReference>
<dbReference type="Pfam" id="PF00144">
    <property type="entry name" value="Beta-lactamase"/>
    <property type="match status" value="1"/>
</dbReference>
<dbReference type="InterPro" id="IPR012338">
    <property type="entry name" value="Beta-lactam/transpept-like"/>
</dbReference>
<dbReference type="InterPro" id="IPR050789">
    <property type="entry name" value="Diverse_Enzym_Activities"/>
</dbReference>